<dbReference type="GO" id="GO:0005829">
    <property type="term" value="C:cytosol"/>
    <property type="evidence" value="ECO:0007669"/>
    <property type="project" value="TreeGrafter"/>
</dbReference>
<keyword evidence="1 3" id="KW-0963">Cytoplasm</keyword>
<comment type="similarity">
    <text evidence="3">Belongs to the SmpB family.</text>
</comment>
<dbReference type="PROSITE" id="PS01317">
    <property type="entry name" value="SSRP"/>
    <property type="match status" value="1"/>
</dbReference>
<dbReference type="InterPro" id="IPR000037">
    <property type="entry name" value="SsrA-bd_prot"/>
</dbReference>
<comment type="subcellular location">
    <subcellularLocation>
        <location evidence="3">Cytoplasm</location>
    </subcellularLocation>
    <text evidence="3">The tmRNA-SmpB complex associates with stalled 70S ribosomes.</text>
</comment>
<evidence type="ECO:0000256" key="1">
    <source>
        <dbReference type="ARBA" id="ARBA00022490"/>
    </source>
</evidence>
<protein>
    <recommendedName>
        <fullName evidence="3">SsrA-binding protein</fullName>
    </recommendedName>
    <alternativeName>
        <fullName evidence="3">Small protein B</fullName>
    </alternativeName>
</protein>
<dbReference type="AlphaFoldDB" id="A0A1F5PLB4"/>
<dbReference type="NCBIfam" id="NF003843">
    <property type="entry name" value="PRK05422.1"/>
    <property type="match status" value="1"/>
</dbReference>
<dbReference type="GO" id="GO:0070929">
    <property type="term" value="P:trans-translation"/>
    <property type="evidence" value="ECO:0007669"/>
    <property type="project" value="UniProtKB-UniRule"/>
</dbReference>
<dbReference type="CDD" id="cd09294">
    <property type="entry name" value="SmpB"/>
    <property type="match status" value="1"/>
</dbReference>
<dbReference type="Proteomes" id="UP000177682">
    <property type="component" value="Unassembled WGS sequence"/>
</dbReference>
<dbReference type="NCBIfam" id="TIGR00086">
    <property type="entry name" value="smpB"/>
    <property type="match status" value="1"/>
</dbReference>
<dbReference type="InterPro" id="IPR023620">
    <property type="entry name" value="SmpB"/>
</dbReference>
<evidence type="ECO:0000256" key="2">
    <source>
        <dbReference type="ARBA" id="ARBA00022884"/>
    </source>
</evidence>
<gene>
    <name evidence="3" type="primary">smpB</name>
    <name evidence="4" type="ORF">A3E29_01300</name>
</gene>
<dbReference type="PANTHER" id="PTHR30308:SF2">
    <property type="entry name" value="SSRA-BINDING PROTEIN"/>
    <property type="match status" value="1"/>
</dbReference>
<keyword evidence="2 3" id="KW-0694">RNA-binding</keyword>
<name>A0A1F5PLB4_9BACT</name>
<dbReference type="SUPFAM" id="SSF74982">
    <property type="entry name" value="Small protein B (SmpB)"/>
    <property type="match status" value="1"/>
</dbReference>
<organism evidence="4 5">
    <name type="scientific">Candidatus Doudnabacteria bacterium RIFCSPHIGHO2_12_FULL_48_16</name>
    <dbReference type="NCBI Taxonomy" id="1817838"/>
    <lineage>
        <taxon>Bacteria</taxon>
        <taxon>Candidatus Doudnaibacteriota</taxon>
    </lineage>
</organism>
<dbReference type="Gene3D" id="2.40.280.10">
    <property type="match status" value="1"/>
</dbReference>
<evidence type="ECO:0000313" key="4">
    <source>
        <dbReference type="EMBL" id="OGE90745.1"/>
    </source>
</evidence>
<evidence type="ECO:0000313" key="5">
    <source>
        <dbReference type="Proteomes" id="UP000177682"/>
    </source>
</evidence>
<dbReference type="Pfam" id="PF01668">
    <property type="entry name" value="SmpB"/>
    <property type="match status" value="1"/>
</dbReference>
<proteinExistence type="inferred from homology"/>
<comment type="caution">
    <text evidence="4">The sequence shown here is derived from an EMBL/GenBank/DDBJ whole genome shotgun (WGS) entry which is preliminary data.</text>
</comment>
<accession>A0A1F5PLB4</accession>
<dbReference type="PANTHER" id="PTHR30308">
    <property type="entry name" value="TMRNA-BINDING COMPONENT OF TRANS-TRANSLATION TAGGING COMPLEX"/>
    <property type="match status" value="1"/>
</dbReference>
<dbReference type="EMBL" id="MFEY01000004">
    <property type="protein sequence ID" value="OGE90745.1"/>
    <property type="molecule type" value="Genomic_DNA"/>
</dbReference>
<sequence length="149" mass="16915">MPSLANNRKAFHDYSIESTLEAGLVLAGHEVKSIRNGQVSLNGAYVTIRLGEAWLRNAYIGKYKQASGLEGIDESRERKLLLNKHEIIKLQDLLKSKGLTLVPLEIYTSKGRLKLKIGVGRGKKQFDKRESIKKKELKRGLDRKMRTRV</sequence>
<dbReference type="GO" id="GO:0070930">
    <property type="term" value="P:trans-translation-dependent protein tagging"/>
    <property type="evidence" value="ECO:0007669"/>
    <property type="project" value="TreeGrafter"/>
</dbReference>
<comment type="function">
    <text evidence="3">Required for rescue of stalled ribosomes mediated by trans-translation. Binds to transfer-messenger RNA (tmRNA), required for stable association of tmRNA with ribosomes. tmRNA and SmpB together mimic tRNA shape, replacing the anticodon stem-loop with SmpB. tmRNA is encoded by the ssrA gene; the 2 termini fold to resemble tRNA(Ala) and it encodes a 'tag peptide', a short internal open reading frame. During trans-translation Ala-aminoacylated tmRNA acts like a tRNA, entering the A-site of stalled ribosomes, displacing the stalled mRNA. The ribosome then switches to translate the ORF on the tmRNA; the nascent peptide is terminated with the 'tag peptide' encoded by the tmRNA and targeted for degradation. The ribosome is freed to recommence translation, which seems to be the essential function of trans-translation.</text>
</comment>
<dbReference type="GO" id="GO:0003723">
    <property type="term" value="F:RNA binding"/>
    <property type="evidence" value="ECO:0007669"/>
    <property type="project" value="UniProtKB-UniRule"/>
</dbReference>
<dbReference type="HAMAP" id="MF_00023">
    <property type="entry name" value="SmpB"/>
    <property type="match status" value="1"/>
</dbReference>
<dbReference type="InterPro" id="IPR020081">
    <property type="entry name" value="SsrA-bd_prot_CS"/>
</dbReference>
<reference evidence="4 5" key="1">
    <citation type="journal article" date="2016" name="Nat. Commun.">
        <title>Thousands of microbial genomes shed light on interconnected biogeochemical processes in an aquifer system.</title>
        <authorList>
            <person name="Anantharaman K."/>
            <person name="Brown C.T."/>
            <person name="Hug L.A."/>
            <person name="Sharon I."/>
            <person name="Castelle C.J."/>
            <person name="Probst A.J."/>
            <person name="Thomas B.C."/>
            <person name="Singh A."/>
            <person name="Wilkins M.J."/>
            <person name="Karaoz U."/>
            <person name="Brodie E.L."/>
            <person name="Williams K.H."/>
            <person name="Hubbard S.S."/>
            <person name="Banfield J.F."/>
        </authorList>
    </citation>
    <scope>NUCLEOTIDE SEQUENCE [LARGE SCALE GENOMIC DNA]</scope>
</reference>
<evidence type="ECO:0000256" key="3">
    <source>
        <dbReference type="HAMAP-Rule" id="MF_00023"/>
    </source>
</evidence>